<organism evidence="1 2">
    <name type="scientific">Bittarella massiliensis</name>
    <name type="common">ex Durand et al. 2017</name>
    <dbReference type="NCBI Taxonomy" id="1720313"/>
    <lineage>
        <taxon>Bacteria</taxon>
        <taxon>Bacillati</taxon>
        <taxon>Bacillota</taxon>
        <taxon>Clostridia</taxon>
        <taxon>Eubacteriales</taxon>
        <taxon>Oscillospiraceae</taxon>
        <taxon>Bittarella (ex Durand et al. 2017)</taxon>
    </lineage>
</organism>
<comment type="caution">
    <text evidence="1">The sequence shown here is derived from an EMBL/GenBank/DDBJ whole genome shotgun (WGS) entry which is preliminary data.</text>
</comment>
<protein>
    <submittedName>
        <fullName evidence="1">Uncharacterized protein</fullName>
    </submittedName>
</protein>
<dbReference type="RefSeq" id="WP_256136759.1">
    <property type="nucleotide sequence ID" value="NZ_JANGAB010000011.1"/>
</dbReference>
<reference evidence="1" key="1">
    <citation type="submission" date="2022-06" db="EMBL/GenBank/DDBJ databases">
        <title>Isolation of gut microbiota from human fecal samples.</title>
        <authorList>
            <person name="Pamer E.G."/>
            <person name="Barat B."/>
            <person name="Waligurski E."/>
            <person name="Medina S."/>
            <person name="Paddock L."/>
            <person name="Mostad J."/>
        </authorList>
    </citation>
    <scope>NUCLEOTIDE SEQUENCE</scope>
    <source>
        <strain evidence="1">DFI.7.96</strain>
    </source>
</reference>
<evidence type="ECO:0000313" key="1">
    <source>
        <dbReference type="EMBL" id="MCQ4950574.1"/>
    </source>
</evidence>
<sequence length="181" mass="20491">MKHSPKVIEKFDCLTQLLQEIPDISIATASQALSGQISVQHHSPLLSTQYFFRCCNRFWSKNYDLLYRCKLPSVSLLSAEIVLDKNNQFSSAQHEIFPLLQLLNTNLLLTDILKAVDLRQLNIKISPEEITLELSPMVGSIVQLLLPPLTYFIKPTQQELVAIFQILQLVLATLRQAGFVA</sequence>
<gene>
    <name evidence="1" type="ORF">NE646_12995</name>
</gene>
<dbReference type="Pfam" id="PF11354">
    <property type="entry name" value="DUF3156"/>
    <property type="match status" value="1"/>
</dbReference>
<dbReference type="AlphaFoldDB" id="A0AAW5KIP3"/>
<proteinExistence type="predicted"/>
<accession>A0AAW5KIP3</accession>
<dbReference type="InterPro" id="IPR021500">
    <property type="entry name" value="DUF3156"/>
</dbReference>
<dbReference type="EMBL" id="JANGAB010000011">
    <property type="protein sequence ID" value="MCQ4950574.1"/>
    <property type="molecule type" value="Genomic_DNA"/>
</dbReference>
<dbReference type="Proteomes" id="UP001205063">
    <property type="component" value="Unassembled WGS sequence"/>
</dbReference>
<name>A0AAW5KIP3_9FIRM</name>
<evidence type="ECO:0000313" key="2">
    <source>
        <dbReference type="Proteomes" id="UP001205063"/>
    </source>
</evidence>